<dbReference type="AlphaFoldDB" id="A0A817WK60"/>
<comment type="caution">
    <text evidence="1">The sequence shown here is derived from an EMBL/GenBank/DDBJ whole genome shotgun (WGS) entry which is preliminary data.</text>
</comment>
<gene>
    <name evidence="2" type="ORF">FME351_LOCUS6936</name>
    <name evidence="1" type="ORF">GRG538_LOCUS6034</name>
    <name evidence="3" type="ORF">KIK155_LOCUS15350</name>
</gene>
<proteinExistence type="predicted"/>
<accession>A0A817WK60</accession>
<organism evidence="1 4">
    <name type="scientific">Rotaria socialis</name>
    <dbReference type="NCBI Taxonomy" id="392032"/>
    <lineage>
        <taxon>Eukaryota</taxon>
        <taxon>Metazoa</taxon>
        <taxon>Spiralia</taxon>
        <taxon>Gnathifera</taxon>
        <taxon>Rotifera</taxon>
        <taxon>Eurotatoria</taxon>
        <taxon>Bdelloidea</taxon>
        <taxon>Philodinida</taxon>
        <taxon>Philodinidae</taxon>
        <taxon>Rotaria</taxon>
    </lineage>
</organism>
<protein>
    <submittedName>
        <fullName evidence="1">Uncharacterized protein</fullName>
    </submittedName>
</protein>
<dbReference type="Proteomes" id="UP000663869">
    <property type="component" value="Unassembled WGS sequence"/>
</dbReference>
<dbReference type="EMBL" id="CAJNYV010002702">
    <property type="protein sequence ID" value="CAF3494136.1"/>
    <property type="molecule type" value="Genomic_DNA"/>
</dbReference>
<reference evidence="1" key="1">
    <citation type="submission" date="2021-02" db="EMBL/GenBank/DDBJ databases">
        <authorList>
            <person name="Nowell W R."/>
        </authorList>
    </citation>
    <scope>NUCLEOTIDE SEQUENCE</scope>
</reference>
<evidence type="ECO:0000313" key="1">
    <source>
        <dbReference type="EMBL" id="CAF3356657.1"/>
    </source>
</evidence>
<dbReference type="EMBL" id="CAJNYT010000559">
    <property type="protein sequence ID" value="CAF3356657.1"/>
    <property type="molecule type" value="Genomic_DNA"/>
</dbReference>
<dbReference type="InterPro" id="IPR010736">
    <property type="entry name" value="SHIPPO-rpt"/>
</dbReference>
<dbReference type="Proteomes" id="UP000663865">
    <property type="component" value="Unassembled WGS sequence"/>
</dbReference>
<evidence type="ECO:0000313" key="4">
    <source>
        <dbReference type="Proteomes" id="UP000663872"/>
    </source>
</evidence>
<dbReference type="Pfam" id="PF07004">
    <property type="entry name" value="SHIPPO-rpt"/>
    <property type="match status" value="2"/>
</dbReference>
<sequence>MRYQMSNREIRTNAPPFYSLHDDTFYHGPAWVIKPKIFQPKENLIKTPGPADYHIPDRSIYSRPGKTIGSRYETTSSISSNLLAHYNPNDQFTSNAKMPAISIIPRRTEHKQEYVYSGRLYFPSESKCHRRAPLLRPLYAPIVSRKTKQLISPGPAAYPIYEFDHDDDVLSRKKPGFTQKHRFLSDQKLRTNPPFYYPAKIDRHRLPSFTIGKRLFTSKKYNSCAPPYYSSFGDNHSCSNLTRPGVTLKGRWNPSVYNGAN</sequence>
<evidence type="ECO:0000313" key="2">
    <source>
        <dbReference type="EMBL" id="CAF3377615.1"/>
    </source>
</evidence>
<dbReference type="EMBL" id="CAJNYU010000624">
    <property type="protein sequence ID" value="CAF3377615.1"/>
    <property type="molecule type" value="Genomic_DNA"/>
</dbReference>
<name>A0A817WK60_9BILA</name>
<dbReference type="Proteomes" id="UP000663872">
    <property type="component" value="Unassembled WGS sequence"/>
</dbReference>
<evidence type="ECO:0000313" key="3">
    <source>
        <dbReference type="EMBL" id="CAF3494136.1"/>
    </source>
</evidence>